<gene>
    <name evidence="1" type="ORF">PHAMO_280149</name>
</gene>
<dbReference type="InterPro" id="IPR010985">
    <property type="entry name" value="Ribbon_hlx_hlx"/>
</dbReference>
<dbReference type="RefSeq" id="WP_002728857.1">
    <property type="nucleotide sequence ID" value="NZ_CAHP01000021.1"/>
</dbReference>
<dbReference type="CDD" id="cd21631">
    <property type="entry name" value="RHH_CopG_NikR-like"/>
    <property type="match status" value="1"/>
</dbReference>
<dbReference type="OrthoDB" id="7364760at2"/>
<dbReference type="eggNOG" id="COG4710">
    <property type="taxonomic scope" value="Bacteria"/>
</dbReference>
<accession>H8FTC7</accession>
<evidence type="ECO:0000313" key="1">
    <source>
        <dbReference type="EMBL" id="CCG41615.1"/>
    </source>
</evidence>
<evidence type="ECO:0008006" key="3">
    <source>
        <dbReference type="Google" id="ProtNLM"/>
    </source>
</evidence>
<name>H8FTC7_MAGML</name>
<sequence length="70" mass="7787">MNTLMVTLPPDLKARLETLAARTGQTIGECLLVAVHEYVGNWETHLTDIHQIDRHEARAVLQAITRGSLP</sequence>
<dbReference type="AlphaFoldDB" id="H8FTC7"/>
<proteinExistence type="predicted"/>
<protein>
    <recommendedName>
        <fullName evidence="3">Ribbon-helix-helix protein CopG domain-containing protein</fullName>
    </recommendedName>
</protein>
<dbReference type="STRING" id="1150626.PHAMO_280149"/>
<dbReference type="EMBL" id="CAHP01000021">
    <property type="protein sequence ID" value="CCG41615.1"/>
    <property type="molecule type" value="Genomic_DNA"/>
</dbReference>
<organism evidence="1 2">
    <name type="scientific">Magnetospirillum molischianum DSM 120</name>
    <dbReference type="NCBI Taxonomy" id="1150626"/>
    <lineage>
        <taxon>Bacteria</taxon>
        <taxon>Pseudomonadati</taxon>
        <taxon>Pseudomonadota</taxon>
        <taxon>Alphaproteobacteria</taxon>
        <taxon>Rhodospirillales</taxon>
        <taxon>Rhodospirillaceae</taxon>
        <taxon>Magnetospirillum</taxon>
    </lineage>
</organism>
<reference evidence="1 2" key="1">
    <citation type="journal article" date="2012" name="J. Bacteriol.">
        <title>Draft Genome Sequence of the Purple Photosynthetic Bacterium Phaeospirillum molischianum DSM120, a Particularly Versatile Bacterium.</title>
        <authorList>
            <person name="Duquesne K."/>
            <person name="Prima V."/>
            <person name="Ji B."/>
            <person name="Rouy Z."/>
            <person name="Medigue C."/>
            <person name="Talla E."/>
            <person name="Sturgis J.N."/>
        </authorList>
    </citation>
    <scope>NUCLEOTIDE SEQUENCE [LARGE SCALE GENOMIC DNA]</scope>
    <source>
        <strain evidence="2">DSM120</strain>
    </source>
</reference>
<comment type="caution">
    <text evidence="1">The sequence shown here is derived from an EMBL/GenBank/DDBJ whole genome shotgun (WGS) entry which is preliminary data.</text>
</comment>
<dbReference type="SUPFAM" id="SSF47598">
    <property type="entry name" value="Ribbon-helix-helix"/>
    <property type="match status" value="1"/>
</dbReference>
<dbReference type="GO" id="GO:0006355">
    <property type="term" value="P:regulation of DNA-templated transcription"/>
    <property type="evidence" value="ECO:0007669"/>
    <property type="project" value="InterPro"/>
</dbReference>
<dbReference type="Proteomes" id="UP000004169">
    <property type="component" value="Unassembled WGS sequence"/>
</dbReference>
<keyword evidence="2" id="KW-1185">Reference proteome</keyword>
<evidence type="ECO:0000313" key="2">
    <source>
        <dbReference type="Proteomes" id="UP000004169"/>
    </source>
</evidence>